<dbReference type="InterPro" id="IPR012340">
    <property type="entry name" value="NA-bd_OB-fold"/>
</dbReference>
<name>A0ABD3K3I4_EUCGL</name>
<dbReference type="InterPro" id="IPR045113">
    <property type="entry name" value="Rpb7-like"/>
</dbReference>
<dbReference type="EMBL" id="JBJKBG010000006">
    <property type="protein sequence ID" value="KAL3734645.1"/>
    <property type="molecule type" value="Genomic_DNA"/>
</dbReference>
<dbReference type="FunFam" id="2.40.50.1060:FF:000002">
    <property type="entry name" value="DNA-directed RNA polymerase"/>
    <property type="match status" value="1"/>
</dbReference>
<comment type="function">
    <text evidence="2">DNA-dependent RNA polymerase which catalyzes the transcription of DNA into RNA using the four ribonucleoside triphosphates as substrates.</text>
</comment>
<keyword evidence="2" id="KW-0804">Transcription</keyword>
<reference evidence="4 5" key="1">
    <citation type="submission" date="2024-11" db="EMBL/GenBank/DDBJ databases">
        <title>Chromosome-level genome assembly of Eucalyptus globulus Labill. provides insights into its genome evolution.</title>
        <authorList>
            <person name="Li X."/>
        </authorList>
    </citation>
    <scope>NUCLEOTIDE SEQUENCE [LARGE SCALE GENOMIC DNA]</scope>
    <source>
        <strain evidence="4">CL2024</strain>
        <tissue evidence="4">Fresh tender leaves</tissue>
    </source>
</reference>
<keyword evidence="1 2" id="KW-0539">Nucleus</keyword>
<dbReference type="GO" id="GO:0006352">
    <property type="term" value="P:DNA-templated transcription initiation"/>
    <property type="evidence" value="ECO:0007669"/>
    <property type="project" value="UniProtKB-UniRule"/>
</dbReference>
<proteinExistence type="predicted"/>
<feature type="region of interest" description="Disordered" evidence="3">
    <location>
        <begin position="189"/>
        <end position="231"/>
    </location>
</feature>
<evidence type="ECO:0000256" key="3">
    <source>
        <dbReference type="SAM" id="MobiDB-lite"/>
    </source>
</evidence>
<dbReference type="SUPFAM" id="SSF50249">
    <property type="entry name" value="Nucleic acid-binding proteins"/>
    <property type="match status" value="1"/>
</dbReference>
<dbReference type="AlphaFoldDB" id="A0ABD3K3I4"/>
<feature type="compositionally biased region" description="Basic residues" evidence="3">
    <location>
        <begin position="221"/>
        <end position="231"/>
    </location>
</feature>
<dbReference type="Proteomes" id="UP001634007">
    <property type="component" value="Unassembled WGS sequence"/>
</dbReference>
<evidence type="ECO:0000256" key="2">
    <source>
        <dbReference type="RuleBase" id="RU369086"/>
    </source>
</evidence>
<keyword evidence="5" id="KW-1185">Reference proteome</keyword>
<comment type="caution">
    <text evidence="4">The sequence shown here is derived from an EMBL/GenBank/DDBJ whole genome shotgun (WGS) entry which is preliminary data.</text>
</comment>
<keyword evidence="2" id="KW-0240">DNA-directed RNA polymerase</keyword>
<dbReference type="Gene3D" id="2.40.50.1060">
    <property type="match status" value="1"/>
</dbReference>
<dbReference type="GO" id="GO:0005634">
    <property type="term" value="C:nucleus"/>
    <property type="evidence" value="ECO:0007669"/>
    <property type="project" value="UniProtKB-SubCell"/>
</dbReference>
<gene>
    <name evidence="4" type="ORF">ACJRO7_023917</name>
</gene>
<protein>
    <recommendedName>
        <fullName evidence="2">DNA-directed RNA polymerase subunit</fullName>
    </recommendedName>
</protein>
<dbReference type="GO" id="GO:0000428">
    <property type="term" value="C:DNA-directed RNA polymerase complex"/>
    <property type="evidence" value="ECO:0007669"/>
    <property type="project" value="UniProtKB-KW"/>
</dbReference>
<accession>A0ABD3K3I4</accession>
<dbReference type="PANTHER" id="PTHR12709:SF5">
    <property type="entry name" value="DNA-DIRECTED RNA POLYMERASE I SUBUNIT RPA43"/>
    <property type="match status" value="1"/>
</dbReference>
<dbReference type="EMBL" id="JBJKBG010000006">
    <property type="protein sequence ID" value="KAL3734643.1"/>
    <property type="molecule type" value="Genomic_DNA"/>
</dbReference>
<evidence type="ECO:0000313" key="4">
    <source>
        <dbReference type="EMBL" id="KAL3734644.1"/>
    </source>
</evidence>
<dbReference type="PANTHER" id="PTHR12709">
    <property type="entry name" value="DNA-DIRECTED RNA POLYMERASE II, III"/>
    <property type="match status" value="1"/>
</dbReference>
<organism evidence="4 5">
    <name type="scientific">Eucalyptus globulus</name>
    <name type="common">Tasmanian blue gum</name>
    <dbReference type="NCBI Taxonomy" id="34317"/>
    <lineage>
        <taxon>Eukaryota</taxon>
        <taxon>Viridiplantae</taxon>
        <taxon>Streptophyta</taxon>
        <taxon>Embryophyta</taxon>
        <taxon>Tracheophyta</taxon>
        <taxon>Spermatophyta</taxon>
        <taxon>Magnoliopsida</taxon>
        <taxon>eudicotyledons</taxon>
        <taxon>Gunneridae</taxon>
        <taxon>Pentapetalae</taxon>
        <taxon>rosids</taxon>
        <taxon>malvids</taxon>
        <taxon>Myrtales</taxon>
        <taxon>Myrtaceae</taxon>
        <taxon>Myrtoideae</taxon>
        <taxon>Eucalypteae</taxon>
        <taxon>Eucalyptus</taxon>
    </lineage>
</organism>
<sequence length="231" mass="26509">MEGLKVWDAGLVVRVHPSKGNLMREAILRELSRHLFQFNEIFGGVLLAYDVDIVNKDAKIMPLMQPNHGVRLRAKLLFFSPKPNMLLEGKVVKLTPESIHVIVLGFTSAVIIDEDIREDFEFRTKHGKEVYRSKAHRQHVIKVGTMIRFLVKSLNEEILHICGSLRPTNTGSIHWLDKDFEEISLIDRSGTKKESENEMKMQEHSMAGGEELSLGNDQIKKSKKRRLREES</sequence>
<feature type="compositionally biased region" description="Basic and acidic residues" evidence="3">
    <location>
        <begin position="189"/>
        <end position="203"/>
    </location>
</feature>
<evidence type="ECO:0000256" key="1">
    <source>
        <dbReference type="ARBA" id="ARBA00023242"/>
    </source>
</evidence>
<comment type="subcellular location">
    <subcellularLocation>
        <location evidence="2">Nucleus</location>
    </subcellularLocation>
</comment>
<dbReference type="EMBL" id="JBJKBG010000006">
    <property type="protein sequence ID" value="KAL3734642.1"/>
    <property type="molecule type" value="Genomic_DNA"/>
</dbReference>
<evidence type="ECO:0000313" key="5">
    <source>
        <dbReference type="Proteomes" id="UP001634007"/>
    </source>
</evidence>
<dbReference type="EMBL" id="JBJKBG010000006">
    <property type="protein sequence ID" value="KAL3734644.1"/>
    <property type="molecule type" value="Genomic_DNA"/>
</dbReference>